<dbReference type="EMBL" id="MRTJ01000001">
    <property type="protein sequence ID" value="OMF16595.1"/>
    <property type="molecule type" value="Genomic_DNA"/>
</dbReference>
<sequence length="199" mass="22136">MKKRSKYIILLFMCIAIVLIFLFLNTNKKEANEPVVNGNIIHVKNFDLDAKSTNLKTMTEGSIFVEGEKEHIDHIKIVAHVEIDPADWGGVAFYIPDQWSVSSITSSYPEHQSKLKPAEYVSTWMNSSDDSSWGTMIEIGRERNYIANGGGSGTIVIELIPDQKGKSTSESLKIGIEVGSEEKDGKRVMGTDSVEVHVF</sequence>
<keyword evidence="1" id="KW-1133">Transmembrane helix</keyword>
<keyword evidence="1" id="KW-0472">Membrane</keyword>
<dbReference type="Proteomes" id="UP000187134">
    <property type="component" value="Unassembled WGS sequence"/>
</dbReference>
<keyword evidence="1" id="KW-0812">Transmembrane</keyword>
<protein>
    <submittedName>
        <fullName evidence="2">Uncharacterized protein</fullName>
    </submittedName>
</protein>
<evidence type="ECO:0000313" key="3">
    <source>
        <dbReference type="Proteomes" id="UP000187134"/>
    </source>
</evidence>
<dbReference type="AlphaFoldDB" id="A0A1R1C394"/>
<evidence type="ECO:0000256" key="1">
    <source>
        <dbReference type="SAM" id="Phobius"/>
    </source>
</evidence>
<gene>
    <name evidence="2" type="ORF">BK131_00940</name>
</gene>
<name>A0A1R1C394_PAEAM</name>
<comment type="caution">
    <text evidence="2">The sequence shown here is derived from an EMBL/GenBank/DDBJ whole genome shotgun (WGS) entry which is preliminary data.</text>
</comment>
<proteinExistence type="predicted"/>
<reference evidence="2 3" key="1">
    <citation type="submission" date="2016-11" db="EMBL/GenBank/DDBJ databases">
        <title>Paenibacillus species isolates.</title>
        <authorList>
            <person name="Beno S.M."/>
        </authorList>
    </citation>
    <scope>NUCLEOTIDE SEQUENCE [LARGE SCALE GENOMIC DNA]</scope>
    <source>
        <strain evidence="2 3">FSL H8-0246</strain>
    </source>
</reference>
<evidence type="ECO:0000313" key="2">
    <source>
        <dbReference type="EMBL" id="OMF16595.1"/>
    </source>
</evidence>
<organism evidence="2 3">
    <name type="scientific">Paenibacillus amylolyticus</name>
    <dbReference type="NCBI Taxonomy" id="1451"/>
    <lineage>
        <taxon>Bacteria</taxon>
        <taxon>Bacillati</taxon>
        <taxon>Bacillota</taxon>
        <taxon>Bacilli</taxon>
        <taxon>Bacillales</taxon>
        <taxon>Paenibacillaceae</taxon>
        <taxon>Paenibacillus</taxon>
    </lineage>
</organism>
<feature type="transmembrane region" description="Helical" evidence="1">
    <location>
        <begin position="7"/>
        <end position="24"/>
    </location>
</feature>
<accession>A0A1R1C394</accession>